<dbReference type="EMBL" id="CP121472">
    <property type="protein sequence ID" value="WPL16196.1"/>
    <property type="molecule type" value="Genomic_DNA"/>
</dbReference>
<gene>
    <name evidence="1" type="ORF">Thiowin_01149</name>
</gene>
<dbReference type="Proteomes" id="UP001432180">
    <property type="component" value="Chromosome"/>
</dbReference>
<keyword evidence="2" id="KW-1185">Reference proteome</keyword>
<evidence type="ECO:0000313" key="1">
    <source>
        <dbReference type="EMBL" id="WPL16196.1"/>
    </source>
</evidence>
<dbReference type="RefSeq" id="WP_328986744.1">
    <property type="nucleotide sequence ID" value="NZ_CP121472.1"/>
</dbReference>
<evidence type="ECO:0000313" key="2">
    <source>
        <dbReference type="Proteomes" id="UP001432180"/>
    </source>
</evidence>
<protein>
    <submittedName>
        <fullName evidence="1">Antitoxin VapB33</fullName>
    </submittedName>
</protein>
<name>A0ABZ0S7S7_9GAMM</name>
<reference evidence="1 2" key="1">
    <citation type="journal article" date="2023" name="Microorganisms">
        <title>Thiorhodovibrio frisius and Trv. litoralis spp. nov., Two Novel Members from a Clade of Fastidious Purple Sulfur Bacteria That Exhibit Unique Red-Shifted Light-Harvesting Capabilities.</title>
        <authorList>
            <person name="Methner A."/>
            <person name="Kuzyk S.B."/>
            <person name="Petersen J."/>
            <person name="Bauer S."/>
            <person name="Brinkmann H."/>
            <person name="Sichau K."/>
            <person name="Wanner G."/>
            <person name="Wolf J."/>
            <person name="Neumann-Schaal M."/>
            <person name="Henke P."/>
            <person name="Tank M."/>
            <person name="Sproer C."/>
            <person name="Bunk B."/>
            <person name="Overmann J."/>
        </authorList>
    </citation>
    <scope>NUCLEOTIDE SEQUENCE [LARGE SCALE GENOMIC DNA]</scope>
    <source>
        <strain evidence="1 2">DSM 6702</strain>
    </source>
</reference>
<organism evidence="1 2">
    <name type="scientific">Thiorhodovibrio winogradskyi</name>
    <dbReference type="NCBI Taxonomy" id="77007"/>
    <lineage>
        <taxon>Bacteria</taxon>
        <taxon>Pseudomonadati</taxon>
        <taxon>Pseudomonadota</taxon>
        <taxon>Gammaproteobacteria</taxon>
        <taxon>Chromatiales</taxon>
        <taxon>Chromatiaceae</taxon>
        <taxon>Thiorhodovibrio</taxon>
    </lineage>
</organism>
<sequence length="89" mass="9841">MRTTLTLNDQIAKSLQEKAHQTRQSFKDVVNQALSLGLGLMEQPSQARPYRLSAASMGKPRAGINLDKVLDLAGELEDEAIVHKLEARK</sequence>
<proteinExistence type="predicted"/>
<accession>A0ABZ0S7S7</accession>